<sequence>MAQGVLGALIASVLTSAILTEVFHEGPLFLAGVLFVIVAATCSGFVLARLGVMPGTTALWGSSPGAATAMTLMSEAYGGDMRLVAFMQYARVLCVAISATVVARLWGHAANGAVTHGGAGSWRALIETVVVIAVGVAIARRLHRPAAQLMLPLILCVALQDTGMLVIALPSWLLIVAYTILGWGIGLRFTPAIVRHAAKSMPFVLLAIGCLMAVSGIMAAILVRWEHVTPLTAFLATSPGGEDTVAIIAASCPDVNMSFVMAMQTVRFVLVLFTGPGLARLFARWLA</sequence>
<dbReference type="GO" id="GO:0016020">
    <property type="term" value="C:membrane"/>
    <property type="evidence" value="ECO:0007669"/>
    <property type="project" value="InterPro"/>
</dbReference>
<feature type="transmembrane region" description="Helical" evidence="1">
    <location>
        <begin position="89"/>
        <end position="107"/>
    </location>
</feature>
<name>A0A0D6ML88_9PROT</name>
<dbReference type="PANTHER" id="PTHR38457:SF1">
    <property type="entry name" value="REGULATOR ABRB-RELATED"/>
    <property type="match status" value="1"/>
</dbReference>
<dbReference type="AlphaFoldDB" id="A0A0D6ML88"/>
<feature type="transmembrane region" description="Helical" evidence="1">
    <location>
        <begin position="29"/>
        <end position="48"/>
    </location>
</feature>
<proteinExistence type="predicted"/>
<dbReference type="GO" id="GO:0010468">
    <property type="term" value="P:regulation of gene expression"/>
    <property type="evidence" value="ECO:0007669"/>
    <property type="project" value="InterPro"/>
</dbReference>
<dbReference type="InterPro" id="IPR007820">
    <property type="entry name" value="AbrB_fam"/>
</dbReference>
<dbReference type="NCBIfam" id="TIGR03082">
    <property type="entry name" value="Gneg_AbrB_dup"/>
    <property type="match status" value="1"/>
</dbReference>
<reference evidence="2 3" key="1">
    <citation type="submission" date="2012-10" db="EMBL/GenBank/DDBJ databases">
        <title>Genome sequencing of Tanticharoenia sakaeratensis NBRC 103193.</title>
        <authorList>
            <person name="Azuma Y."/>
            <person name="Hadano H."/>
            <person name="Hirakawa H."/>
            <person name="Matsushita K."/>
        </authorList>
    </citation>
    <scope>NUCLEOTIDE SEQUENCE [LARGE SCALE GENOMIC DNA]</scope>
    <source>
        <strain evidence="2 3">NBRC 103193</strain>
    </source>
</reference>
<evidence type="ECO:0000313" key="3">
    <source>
        <dbReference type="Proteomes" id="UP000032679"/>
    </source>
</evidence>
<feature type="transmembrane region" description="Helical" evidence="1">
    <location>
        <begin position="203"/>
        <end position="225"/>
    </location>
</feature>
<dbReference type="PANTHER" id="PTHR38457">
    <property type="entry name" value="REGULATOR ABRB-RELATED"/>
    <property type="match status" value="1"/>
</dbReference>
<feature type="transmembrane region" description="Helical" evidence="1">
    <location>
        <begin position="265"/>
        <end position="283"/>
    </location>
</feature>
<protein>
    <submittedName>
        <fullName evidence="2">Membrane protein</fullName>
    </submittedName>
</protein>
<dbReference type="Proteomes" id="UP000032679">
    <property type="component" value="Unassembled WGS sequence"/>
</dbReference>
<dbReference type="EMBL" id="BALE01000019">
    <property type="protein sequence ID" value="GAN54392.1"/>
    <property type="molecule type" value="Genomic_DNA"/>
</dbReference>
<keyword evidence="1" id="KW-0472">Membrane</keyword>
<organism evidence="2 3">
    <name type="scientific">Tanticharoenia sakaeratensis NBRC 103193</name>
    <dbReference type="NCBI Taxonomy" id="1231623"/>
    <lineage>
        <taxon>Bacteria</taxon>
        <taxon>Pseudomonadati</taxon>
        <taxon>Pseudomonadota</taxon>
        <taxon>Alphaproteobacteria</taxon>
        <taxon>Acetobacterales</taxon>
        <taxon>Acetobacteraceae</taxon>
        <taxon>Tanticharoenia</taxon>
    </lineage>
</organism>
<evidence type="ECO:0000256" key="1">
    <source>
        <dbReference type="SAM" id="Phobius"/>
    </source>
</evidence>
<dbReference type="Pfam" id="PF05145">
    <property type="entry name" value="AbrB"/>
    <property type="match status" value="1"/>
</dbReference>
<feature type="transmembrane region" description="Helical" evidence="1">
    <location>
        <begin position="175"/>
        <end position="194"/>
    </location>
</feature>
<comment type="caution">
    <text evidence="2">The sequence shown here is derived from an EMBL/GenBank/DDBJ whole genome shotgun (WGS) entry which is preliminary data.</text>
</comment>
<evidence type="ECO:0000313" key="2">
    <source>
        <dbReference type="EMBL" id="GAN54392.1"/>
    </source>
</evidence>
<accession>A0A0D6ML88</accession>
<feature type="transmembrane region" description="Helical" evidence="1">
    <location>
        <begin position="119"/>
        <end position="139"/>
    </location>
</feature>
<dbReference type="InterPro" id="IPR017516">
    <property type="entry name" value="AbrB_dup"/>
</dbReference>
<keyword evidence="3" id="KW-1185">Reference proteome</keyword>
<keyword evidence="1" id="KW-1133">Transmembrane helix</keyword>
<keyword evidence="1" id="KW-0812">Transmembrane</keyword>
<gene>
    <name evidence="2" type="ORF">Tasa_019_077</name>
</gene>